<name>A0A914W8Y4_9BILA</name>
<proteinExistence type="predicted"/>
<dbReference type="Pfam" id="PF05347">
    <property type="entry name" value="Complex1_LYR"/>
    <property type="match status" value="1"/>
</dbReference>
<protein>
    <submittedName>
        <fullName evidence="3">Complex 1 LYR protein domain-containing protein</fullName>
    </submittedName>
</protein>
<sequence>MSTHRIQVLSLFRRLLRYSDELVLTDQNYYRRRIRVEFDKNKDATDKVASKLIQKGERLLELKRLL</sequence>
<keyword evidence="2" id="KW-1185">Reference proteome</keyword>
<evidence type="ECO:0000313" key="2">
    <source>
        <dbReference type="Proteomes" id="UP000887566"/>
    </source>
</evidence>
<evidence type="ECO:0000313" key="3">
    <source>
        <dbReference type="WBParaSite" id="PSAMB.scaffold3353size18631.g21139.t1"/>
    </source>
</evidence>
<evidence type="ECO:0000259" key="1">
    <source>
        <dbReference type="Pfam" id="PF05347"/>
    </source>
</evidence>
<organism evidence="2 3">
    <name type="scientific">Plectus sambesii</name>
    <dbReference type="NCBI Taxonomy" id="2011161"/>
    <lineage>
        <taxon>Eukaryota</taxon>
        <taxon>Metazoa</taxon>
        <taxon>Ecdysozoa</taxon>
        <taxon>Nematoda</taxon>
        <taxon>Chromadorea</taxon>
        <taxon>Plectida</taxon>
        <taxon>Plectina</taxon>
        <taxon>Plectoidea</taxon>
        <taxon>Plectidae</taxon>
        <taxon>Plectus</taxon>
    </lineage>
</organism>
<dbReference type="WBParaSite" id="PSAMB.scaffold3353size18631.g21139.t1">
    <property type="protein sequence ID" value="PSAMB.scaffold3353size18631.g21139.t1"/>
    <property type="gene ID" value="PSAMB.scaffold3353size18631.g21139"/>
</dbReference>
<feature type="domain" description="Complex 1 LYR protein" evidence="1">
    <location>
        <begin position="7"/>
        <end position="61"/>
    </location>
</feature>
<dbReference type="Proteomes" id="UP000887566">
    <property type="component" value="Unplaced"/>
</dbReference>
<reference evidence="3" key="1">
    <citation type="submission" date="2022-11" db="UniProtKB">
        <authorList>
            <consortium name="WormBaseParasite"/>
        </authorList>
    </citation>
    <scope>IDENTIFICATION</scope>
</reference>
<dbReference type="InterPro" id="IPR008011">
    <property type="entry name" value="Complex1_LYR_dom"/>
</dbReference>
<dbReference type="AlphaFoldDB" id="A0A914W8Y4"/>
<accession>A0A914W8Y4</accession>